<evidence type="ECO:0000313" key="1">
    <source>
        <dbReference type="EMBL" id="KAK1413043.1"/>
    </source>
</evidence>
<dbReference type="Proteomes" id="UP001229421">
    <property type="component" value="Unassembled WGS sequence"/>
</dbReference>
<organism evidence="1 2">
    <name type="scientific">Tagetes erecta</name>
    <name type="common">African marigold</name>
    <dbReference type="NCBI Taxonomy" id="13708"/>
    <lineage>
        <taxon>Eukaryota</taxon>
        <taxon>Viridiplantae</taxon>
        <taxon>Streptophyta</taxon>
        <taxon>Embryophyta</taxon>
        <taxon>Tracheophyta</taxon>
        <taxon>Spermatophyta</taxon>
        <taxon>Magnoliopsida</taxon>
        <taxon>eudicotyledons</taxon>
        <taxon>Gunneridae</taxon>
        <taxon>Pentapetalae</taxon>
        <taxon>asterids</taxon>
        <taxon>campanulids</taxon>
        <taxon>Asterales</taxon>
        <taxon>Asteraceae</taxon>
        <taxon>Asteroideae</taxon>
        <taxon>Heliantheae alliance</taxon>
        <taxon>Tageteae</taxon>
        <taxon>Tagetes</taxon>
    </lineage>
</organism>
<accession>A0AAD8NM13</accession>
<dbReference type="AlphaFoldDB" id="A0AAD8NM13"/>
<name>A0AAD8NM13_TARER</name>
<reference evidence="1" key="1">
    <citation type="journal article" date="2023" name="bioRxiv">
        <title>Improved chromosome-level genome assembly for marigold (Tagetes erecta).</title>
        <authorList>
            <person name="Jiang F."/>
            <person name="Yuan L."/>
            <person name="Wang S."/>
            <person name="Wang H."/>
            <person name="Xu D."/>
            <person name="Wang A."/>
            <person name="Fan W."/>
        </authorList>
    </citation>
    <scope>NUCLEOTIDE SEQUENCE</scope>
    <source>
        <strain evidence="1">WSJ</strain>
        <tissue evidence="1">Leaf</tissue>
    </source>
</reference>
<protein>
    <submittedName>
        <fullName evidence="1">Uncharacterized protein</fullName>
    </submittedName>
</protein>
<sequence length="363" mass="40138">MFSSISCEAQDLGEGEPIYSLTRMNKGKKLFQSGRVLPLPGRGGLLRRMIYSYRNDLKEDVKLLSSPRAGRRRNACAGRGAVKFLKLEILLWKSLSLSSLQVCTMQLLLIPRVAYKGVFKVLFQITSGLQRGIDRSKKVVISLIVAKIDISESEVTKRRQLIYRKLVSLRKLLPNTPLLAFTATTDPTNKVSSLGSCWSVDSKRHRSSTATTLNAFSGILTGLPKPGGGEFGKFYSLPTLNDPSIGNILIMHSRFQHFLIVCNLTSCRILSEFFLNLQSVIVIISKEDVEKIIDWEKTAPKQAGPYSLAGFYRCTSCVVPPGSGIVRQVLFQITSGLQRGIDRSKKVVISLIVAKIDISGAQV</sequence>
<keyword evidence="2" id="KW-1185">Reference proteome</keyword>
<evidence type="ECO:0000313" key="2">
    <source>
        <dbReference type="Proteomes" id="UP001229421"/>
    </source>
</evidence>
<dbReference type="EMBL" id="JAUHHV010000009">
    <property type="protein sequence ID" value="KAK1413043.1"/>
    <property type="molecule type" value="Genomic_DNA"/>
</dbReference>
<comment type="caution">
    <text evidence="1">The sequence shown here is derived from an EMBL/GenBank/DDBJ whole genome shotgun (WGS) entry which is preliminary data.</text>
</comment>
<proteinExistence type="predicted"/>
<gene>
    <name evidence="1" type="ORF">QVD17_34756</name>
</gene>